<dbReference type="EMBL" id="JAAXPE010000078">
    <property type="protein sequence ID" value="NKY89909.1"/>
    <property type="molecule type" value="Genomic_DNA"/>
</dbReference>
<dbReference type="RefSeq" id="WP_168441366.1">
    <property type="nucleotide sequence ID" value="NZ_CAWPHS010000076.1"/>
</dbReference>
<dbReference type="Proteomes" id="UP000523447">
    <property type="component" value="Unassembled WGS sequence"/>
</dbReference>
<dbReference type="AlphaFoldDB" id="A0A7X6M4X3"/>
<sequence>MTSAADGVTGLTPDHHLCSECYDRYPIGSGEFYEVTTAGQLGWVPADSASAAGGRVGYGRRRAQHCPVVA</sequence>
<reference evidence="1 2" key="1">
    <citation type="submission" date="2020-04" db="EMBL/GenBank/DDBJ databases">
        <title>MicrobeNet Type strains.</title>
        <authorList>
            <person name="Nicholson A.C."/>
        </authorList>
    </citation>
    <scope>NUCLEOTIDE SEQUENCE [LARGE SCALE GENOMIC DNA]</scope>
    <source>
        <strain evidence="1 2">DSM 44445</strain>
    </source>
</reference>
<organism evidence="1 2">
    <name type="scientific">Nocardia veterana</name>
    <dbReference type="NCBI Taxonomy" id="132249"/>
    <lineage>
        <taxon>Bacteria</taxon>
        <taxon>Bacillati</taxon>
        <taxon>Actinomycetota</taxon>
        <taxon>Actinomycetes</taxon>
        <taxon>Mycobacteriales</taxon>
        <taxon>Nocardiaceae</taxon>
        <taxon>Nocardia</taxon>
    </lineage>
</organism>
<gene>
    <name evidence="1" type="ORF">HGA07_30550</name>
</gene>
<evidence type="ECO:0000313" key="2">
    <source>
        <dbReference type="Proteomes" id="UP000523447"/>
    </source>
</evidence>
<proteinExistence type="predicted"/>
<keyword evidence="2" id="KW-1185">Reference proteome</keyword>
<accession>A0A7X6M4X3</accession>
<protein>
    <submittedName>
        <fullName evidence="1">Uncharacterized protein</fullName>
    </submittedName>
</protein>
<evidence type="ECO:0000313" key="1">
    <source>
        <dbReference type="EMBL" id="NKY89909.1"/>
    </source>
</evidence>
<comment type="caution">
    <text evidence="1">The sequence shown here is derived from an EMBL/GenBank/DDBJ whole genome shotgun (WGS) entry which is preliminary data.</text>
</comment>
<name>A0A7X6M4X3_9NOCA</name>